<evidence type="ECO:0000313" key="3">
    <source>
        <dbReference type="Proteomes" id="UP001301769"/>
    </source>
</evidence>
<organism evidence="2 3">
    <name type="scientific">Rhypophila decipiens</name>
    <dbReference type="NCBI Taxonomy" id="261697"/>
    <lineage>
        <taxon>Eukaryota</taxon>
        <taxon>Fungi</taxon>
        <taxon>Dikarya</taxon>
        <taxon>Ascomycota</taxon>
        <taxon>Pezizomycotina</taxon>
        <taxon>Sordariomycetes</taxon>
        <taxon>Sordariomycetidae</taxon>
        <taxon>Sordariales</taxon>
        <taxon>Naviculisporaceae</taxon>
        <taxon>Rhypophila</taxon>
    </lineage>
</organism>
<dbReference type="AlphaFoldDB" id="A0AAN6YDC7"/>
<accession>A0AAN6YDC7</accession>
<sequence>MLSNCALRNDLLYEAKFTGPRLLQTTCFAYVSTRLDQSGASATAHASQQRPLDLLADFRIFQATDARDKVFGIYSLFSDEDLAQVTLEQDYDLDVITVYTQSVIDCIALDGSLDVLSLGGITCPPEHSKLPTWVSDWSYKDRAKPLHPRFLAAMSFGDTTIATDNDMTSIRSATRNSTPNFHVSDDKRVLTVSGYILDRISLVGGVIDKDYHEAQPGHDATETLMLMHKDSLDVLTIWEEICRVETGVKNLNKKFRSARTTKPAPEEYGSPNPYFTGESGWDV</sequence>
<evidence type="ECO:0000313" key="2">
    <source>
        <dbReference type="EMBL" id="KAK4213987.1"/>
    </source>
</evidence>
<reference evidence="2" key="2">
    <citation type="submission" date="2023-05" db="EMBL/GenBank/DDBJ databases">
        <authorList>
            <consortium name="Lawrence Berkeley National Laboratory"/>
            <person name="Steindorff A."/>
            <person name="Hensen N."/>
            <person name="Bonometti L."/>
            <person name="Westerberg I."/>
            <person name="Brannstrom I.O."/>
            <person name="Guillou S."/>
            <person name="Cros-Aarteil S."/>
            <person name="Calhoun S."/>
            <person name="Haridas S."/>
            <person name="Kuo A."/>
            <person name="Mondo S."/>
            <person name="Pangilinan J."/>
            <person name="Riley R."/>
            <person name="Labutti K."/>
            <person name="Andreopoulos B."/>
            <person name="Lipzen A."/>
            <person name="Chen C."/>
            <person name="Yanf M."/>
            <person name="Daum C."/>
            <person name="Ng V."/>
            <person name="Clum A."/>
            <person name="Ohm R."/>
            <person name="Martin F."/>
            <person name="Silar P."/>
            <person name="Natvig D."/>
            <person name="Lalanne C."/>
            <person name="Gautier V."/>
            <person name="Ament-Velasquez S.L."/>
            <person name="Kruys A."/>
            <person name="Hutchinson M.I."/>
            <person name="Powell A.J."/>
            <person name="Barry K."/>
            <person name="Miller A.N."/>
            <person name="Grigoriev I.V."/>
            <person name="Debuchy R."/>
            <person name="Gladieux P."/>
            <person name="Thoren M.H."/>
            <person name="Johannesson H."/>
        </authorList>
    </citation>
    <scope>NUCLEOTIDE SEQUENCE</scope>
    <source>
        <strain evidence="2">PSN293</strain>
    </source>
</reference>
<protein>
    <submittedName>
        <fullName evidence="2">Uncharacterized protein</fullName>
    </submittedName>
</protein>
<evidence type="ECO:0000256" key="1">
    <source>
        <dbReference type="SAM" id="MobiDB-lite"/>
    </source>
</evidence>
<dbReference type="Proteomes" id="UP001301769">
    <property type="component" value="Unassembled WGS sequence"/>
</dbReference>
<comment type="caution">
    <text evidence="2">The sequence shown here is derived from an EMBL/GenBank/DDBJ whole genome shotgun (WGS) entry which is preliminary data.</text>
</comment>
<proteinExistence type="predicted"/>
<feature type="region of interest" description="Disordered" evidence="1">
    <location>
        <begin position="259"/>
        <end position="283"/>
    </location>
</feature>
<dbReference type="EMBL" id="MU858101">
    <property type="protein sequence ID" value="KAK4213987.1"/>
    <property type="molecule type" value="Genomic_DNA"/>
</dbReference>
<name>A0AAN6YDC7_9PEZI</name>
<gene>
    <name evidence="2" type="ORF">QBC37DRAFT_373508</name>
</gene>
<dbReference type="PANTHER" id="PTHR24148:SF64">
    <property type="entry name" value="HETEROKARYON INCOMPATIBILITY DOMAIN-CONTAINING PROTEIN"/>
    <property type="match status" value="1"/>
</dbReference>
<dbReference type="PANTHER" id="PTHR24148">
    <property type="entry name" value="ANKYRIN REPEAT DOMAIN-CONTAINING PROTEIN 39 HOMOLOG-RELATED"/>
    <property type="match status" value="1"/>
</dbReference>
<keyword evidence="3" id="KW-1185">Reference proteome</keyword>
<reference evidence="2" key="1">
    <citation type="journal article" date="2023" name="Mol. Phylogenet. Evol.">
        <title>Genome-scale phylogeny and comparative genomics of the fungal order Sordariales.</title>
        <authorList>
            <person name="Hensen N."/>
            <person name="Bonometti L."/>
            <person name="Westerberg I."/>
            <person name="Brannstrom I.O."/>
            <person name="Guillou S."/>
            <person name="Cros-Aarteil S."/>
            <person name="Calhoun S."/>
            <person name="Haridas S."/>
            <person name="Kuo A."/>
            <person name="Mondo S."/>
            <person name="Pangilinan J."/>
            <person name="Riley R."/>
            <person name="LaButti K."/>
            <person name="Andreopoulos B."/>
            <person name="Lipzen A."/>
            <person name="Chen C."/>
            <person name="Yan M."/>
            <person name="Daum C."/>
            <person name="Ng V."/>
            <person name="Clum A."/>
            <person name="Steindorff A."/>
            <person name="Ohm R.A."/>
            <person name="Martin F."/>
            <person name="Silar P."/>
            <person name="Natvig D.O."/>
            <person name="Lalanne C."/>
            <person name="Gautier V."/>
            <person name="Ament-Velasquez S.L."/>
            <person name="Kruys A."/>
            <person name="Hutchinson M.I."/>
            <person name="Powell A.J."/>
            <person name="Barry K."/>
            <person name="Miller A.N."/>
            <person name="Grigoriev I.V."/>
            <person name="Debuchy R."/>
            <person name="Gladieux P."/>
            <person name="Hiltunen Thoren M."/>
            <person name="Johannesson H."/>
        </authorList>
    </citation>
    <scope>NUCLEOTIDE SEQUENCE</scope>
    <source>
        <strain evidence="2">PSN293</strain>
    </source>
</reference>
<dbReference type="InterPro" id="IPR052895">
    <property type="entry name" value="HetReg/Transcr_Mod"/>
</dbReference>